<dbReference type="InterPro" id="IPR003018">
    <property type="entry name" value="GAF"/>
</dbReference>
<evidence type="ECO:0000259" key="2">
    <source>
        <dbReference type="PROSITE" id="PS01124"/>
    </source>
</evidence>
<protein>
    <recommendedName>
        <fullName evidence="2">HTH araC/xylS-type domain-containing protein</fullName>
    </recommendedName>
</protein>
<gene>
    <name evidence="3" type="ORF">C9994_16170</name>
</gene>
<dbReference type="PANTHER" id="PTHR43280:SF29">
    <property type="entry name" value="ARAC-FAMILY TRANSCRIPTIONAL REGULATOR"/>
    <property type="match status" value="1"/>
</dbReference>
<dbReference type="PANTHER" id="PTHR43280">
    <property type="entry name" value="ARAC-FAMILY TRANSCRIPTIONAL REGULATOR"/>
    <property type="match status" value="1"/>
</dbReference>
<organism evidence="3 4">
    <name type="scientific">Marivirga lumbricoides</name>
    <dbReference type="NCBI Taxonomy" id="1046115"/>
    <lineage>
        <taxon>Bacteria</taxon>
        <taxon>Pseudomonadati</taxon>
        <taxon>Bacteroidota</taxon>
        <taxon>Cytophagia</taxon>
        <taxon>Cytophagales</taxon>
        <taxon>Marivirgaceae</taxon>
        <taxon>Marivirga</taxon>
    </lineage>
</organism>
<evidence type="ECO:0000313" key="3">
    <source>
        <dbReference type="EMBL" id="PTB91082.1"/>
    </source>
</evidence>
<dbReference type="GO" id="GO:0003700">
    <property type="term" value="F:DNA-binding transcription factor activity"/>
    <property type="evidence" value="ECO:0007669"/>
    <property type="project" value="InterPro"/>
</dbReference>
<dbReference type="InterPro" id="IPR018060">
    <property type="entry name" value="HTH_AraC"/>
</dbReference>
<comment type="caution">
    <text evidence="3">The sequence shown here is derived from an EMBL/GenBank/DDBJ whole genome shotgun (WGS) entry which is preliminary data.</text>
</comment>
<dbReference type="AlphaFoldDB" id="A0A2T4DBI6"/>
<dbReference type="Gene3D" id="3.30.450.40">
    <property type="match status" value="1"/>
</dbReference>
<feature type="domain" description="HTH araC/xylS-type" evidence="2">
    <location>
        <begin position="187"/>
        <end position="269"/>
    </location>
</feature>
<sequence length="269" mass="30934">MNSSHNSVNALDEIKSVSFFSTSLYHKNSVEEVLWHITRSVIHQLGFVDCVIYTFDKEKSTLNQIAAYGRKNPYENTIFNCIQIPLGKGIVGSVAQNKRAELISNTKNDQRYIVDDEVRNSEICVPILIKDKLFGIIDCEHPETNFFNEKHLHLLTIVAALCSQKIKEIQTKKSKSFKTAHQYFKDLQCLMHFNKIYRNPRLTLSSTAKNLGISACYLSSIVNSLFNKSFIDFINEYRVDDVKKNLHSKEFAHYTIESVGLEAGFDRFY</sequence>
<dbReference type="Gene3D" id="1.10.10.60">
    <property type="entry name" value="Homeodomain-like"/>
    <property type="match status" value="1"/>
</dbReference>
<name>A0A2T4DBI6_9BACT</name>
<dbReference type="GO" id="GO:0043565">
    <property type="term" value="F:sequence-specific DNA binding"/>
    <property type="evidence" value="ECO:0007669"/>
    <property type="project" value="InterPro"/>
</dbReference>
<dbReference type="PROSITE" id="PS01124">
    <property type="entry name" value="HTH_ARAC_FAMILY_2"/>
    <property type="match status" value="1"/>
</dbReference>
<accession>A0A2T4DBI6</accession>
<proteinExistence type="predicted"/>
<dbReference type="Pfam" id="PF13185">
    <property type="entry name" value="GAF_2"/>
    <property type="match status" value="1"/>
</dbReference>
<evidence type="ECO:0000256" key="1">
    <source>
        <dbReference type="ARBA" id="ARBA00023125"/>
    </source>
</evidence>
<reference evidence="3 4" key="1">
    <citation type="submission" date="2018-03" db="EMBL/GenBank/DDBJ databases">
        <title>Cross-interface Injection: A General Nanoliter Liquid Handling Method Applied to Single Cells Genome Amplification Automated Nanoliter Liquid Handling Applied to Single Cell Multiple Displacement Amplification.</title>
        <authorList>
            <person name="Yun J."/>
            <person name="Xu P."/>
            <person name="Xu J."/>
            <person name="Dai X."/>
            <person name="Wang Y."/>
            <person name="Zheng X."/>
            <person name="Cao C."/>
            <person name="Yi Q."/>
            <person name="Zhu Y."/>
            <person name="Wang L."/>
            <person name="Dong Z."/>
            <person name="Huang Y."/>
            <person name="Huang L."/>
            <person name="Du W."/>
        </authorList>
    </citation>
    <scope>NUCLEOTIDE SEQUENCE [LARGE SCALE GENOMIC DNA]</scope>
    <source>
        <strain evidence="3 4">Z-D1-2</strain>
    </source>
</reference>
<dbReference type="InterPro" id="IPR029016">
    <property type="entry name" value="GAF-like_dom_sf"/>
</dbReference>
<keyword evidence="1" id="KW-0238">DNA-binding</keyword>
<dbReference type="EMBL" id="PYVU01000474">
    <property type="protein sequence ID" value="PTB91082.1"/>
    <property type="molecule type" value="Genomic_DNA"/>
</dbReference>
<dbReference type="SMART" id="SM00065">
    <property type="entry name" value="GAF"/>
    <property type="match status" value="1"/>
</dbReference>
<dbReference type="Proteomes" id="UP000240608">
    <property type="component" value="Unassembled WGS sequence"/>
</dbReference>
<dbReference type="SUPFAM" id="SSF55781">
    <property type="entry name" value="GAF domain-like"/>
    <property type="match status" value="1"/>
</dbReference>
<evidence type="ECO:0000313" key="4">
    <source>
        <dbReference type="Proteomes" id="UP000240608"/>
    </source>
</evidence>